<evidence type="ECO:0000259" key="1">
    <source>
        <dbReference type="PROSITE" id="PS51385"/>
    </source>
</evidence>
<keyword evidence="2" id="KW-0413">Isomerase</keyword>
<evidence type="ECO:0000313" key="2">
    <source>
        <dbReference type="EMBL" id="MBI3540439.1"/>
    </source>
</evidence>
<dbReference type="Gene3D" id="3.40.50.10260">
    <property type="entry name" value="YjeF N-terminal domain"/>
    <property type="match status" value="1"/>
</dbReference>
<dbReference type="Proteomes" id="UP000807850">
    <property type="component" value="Unassembled WGS sequence"/>
</dbReference>
<dbReference type="NCBIfam" id="TIGR00197">
    <property type="entry name" value="yjeF_nterm"/>
    <property type="match status" value="1"/>
</dbReference>
<sequence length="248" mass="25569">MLLVTAEEMRLLDRATIDGGLASGETLMERAGAGVAESMERRYGAMLALRVLVLCGTGNNGGDGLVAARVLAARGAEVHVALLGETGRVRGDALTHLERLTDAGVPVASVADESELARVVAARDRWDYALDALLGTGARGEPEGLLRAGVDVLRRLDEGGTRVVAVDIPTGVDADGGAIARRAVRADLTVTFGHPKRGLFLFPGRAFAGAVEVVDIGLAPHAPGAAAMTVSLATAPDMAVLLPARDPR</sequence>
<dbReference type="HAMAP" id="MF_01966">
    <property type="entry name" value="NADHX_epimerase"/>
    <property type="match status" value="1"/>
</dbReference>
<name>A0A9D6L9U0_UNCEI</name>
<dbReference type="AlphaFoldDB" id="A0A9D6L9U0"/>
<dbReference type="InterPro" id="IPR004443">
    <property type="entry name" value="YjeF_N_dom"/>
</dbReference>
<protein>
    <submittedName>
        <fullName evidence="2">NAD(P)H-hydrate epimerase</fullName>
        <ecNumber evidence="2">5.1.99.6</ecNumber>
    </submittedName>
</protein>
<dbReference type="PROSITE" id="PS51385">
    <property type="entry name" value="YJEF_N"/>
    <property type="match status" value="1"/>
</dbReference>
<comment type="caution">
    <text evidence="2">The sequence shown here is derived from an EMBL/GenBank/DDBJ whole genome shotgun (WGS) entry which is preliminary data.</text>
</comment>
<dbReference type="InterPro" id="IPR036652">
    <property type="entry name" value="YjeF_N_dom_sf"/>
</dbReference>
<dbReference type="SUPFAM" id="SSF64153">
    <property type="entry name" value="YjeF N-terminal domain-like"/>
    <property type="match status" value="1"/>
</dbReference>
<dbReference type="Pfam" id="PF03853">
    <property type="entry name" value="YjeF_N"/>
    <property type="match status" value="1"/>
</dbReference>
<dbReference type="EC" id="5.1.99.6" evidence="2"/>
<organism evidence="2 3">
    <name type="scientific">Eiseniibacteriota bacterium</name>
    <dbReference type="NCBI Taxonomy" id="2212470"/>
    <lineage>
        <taxon>Bacteria</taxon>
        <taxon>Candidatus Eiseniibacteriota</taxon>
    </lineage>
</organism>
<gene>
    <name evidence="2" type="ORF">HY076_09225</name>
</gene>
<dbReference type="EMBL" id="JACQAY010000306">
    <property type="protein sequence ID" value="MBI3540439.1"/>
    <property type="molecule type" value="Genomic_DNA"/>
</dbReference>
<proteinExistence type="inferred from homology"/>
<feature type="domain" description="YjeF N-terminal" evidence="1">
    <location>
        <begin position="9"/>
        <end position="224"/>
    </location>
</feature>
<evidence type="ECO:0000313" key="3">
    <source>
        <dbReference type="Proteomes" id="UP000807850"/>
    </source>
</evidence>
<reference evidence="2" key="1">
    <citation type="submission" date="2020-07" db="EMBL/GenBank/DDBJ databases">
        <title>Huge and variable diversity of episymbiotic CPR bacteria and DPANN archaea in groundwater ecosystems.</title>
        <authorList>
            <person name="He C.Y."/>
            <person name="Keren R."/>
            <person name="Whittaker M."/>
            <person name="Farag I.F."/>
            <person name="Doudna J."/>
            <person name="Cate J.H.D."/>
            <person name="Banfield J.F."/>
        </authorList>
    </citation>
    <scope>NUCLEOTIDE SEQUENCE</scope>
    <source>
        <strain evidence="2">NC_groundwater_928_Pr1_S-0.2um_72_17</strain>
    </source>
</reference>
<dbReference type="GO" id="GO:0052856">
    <property type="term" value="F:NAD(P)HX epimerase activity"/>
    <property type="evidence" value="ECO:0007669"/>
    <property type="project" value="UniProtKB-EC"/>
</dbReference>
<accession>A0A9D6L9U0</accession>
<feature type="non-terminal residue" evidence="2">
    <location>
        <position position="248"/>
    </location>
</feature>